<gene>
    <name evidence="1" type="ORF">ACJ41P_31285</name>
</gene>
<reference evidence="1 2" key="1">
    <citation type="submission" date="2024-11" db="EMBL/GenBank/DDBJ databases">
        <title>Draft genome sequences of two bacteria associated to sugarcane roots in Colombia.</title>
        <authorList>
            <person name="Pardo-Diaz S."/>
            <person name="Masmela-Mendoza J."/>
            <person name="Delgadillo-Duran P."/>
            <person name="Bautista E.J."/>
            <person name="Rojas-Tapias D.F."/>
        </authorList>
    </citation>
    <scope>NUCLEOTIDE SEQUENCE [LARGE SCALE GENOMIC DNA]</scope>
    <source>
        <strain evidence="1 2">Ap18</strain>
    </source>
</reference>
<proteinExistence type="predicted"/>
<keyword evidence="2" id="KW-1185">Reference proteome</keyword>
<dbReference type="RefSeq" id="WP_200776044.1">
    <property type="nucleotide sequence ID" value="NZ_JBJLSN010000090.1"/>
</dbReference>
<evidence type="ECO:0000313" key="1">
    <source>
        <dbReference type="EMBL" id="MFL7905648.1"/>
    </source>
</evidence>
<sequence>MRVRPAPAVPDDHGDALRSHTEGAQAIAIAVAVAALNRMLDFGRPKSVRVV</sequence>
<evidence type="ECO:0000313" key="2">
    <source>
        <dbReference type="Proteomes" id="UP001628281"/>
    </source>
</evidence>
<comment type="caution">
    <text evidence="1">The sequence shown here is derived from an EMBL/GenBank/DDBJ whole genome shotgun (WGS) entry which is preliminary data.</text>
</comment>
<dbReference type="Proteomes" id="UP001628281">
    <property type="component" value="Unassembled WGS sequence"/>
</dbReference>
<dbReference type="EMBL" id="JBJLSN010000090">
    <property type="protein sequence ID" value="MFL7905648.1"/>
    <property type="molecule type" value="Genomic_DNA"/>
</dbReference>
<name>A0ABW8VJ42_9PROT</name>
<organism evidence="1 2">
    <name type="scientific">Azospirillum argentinense</name>
    <dbReference type="NCBI Taxonomy" id="2970906"/>
    <lineage>
        <taxon>Bacteria</taxon>
        <taxon>Pseudomonadati</taxon>
        <taxon>Pseudomonadota</taxon>
        <taxon>Alphaproteobacteria</taxon>
        <taxon>Rhodospirillales</taxon>
        <taxon>Azospirillaceae</taxon>
        <taxon>Azospirillum</taxon>
    </lineage>
</organism>
<accession>A0ABW8VJ42</accession>
<protein>
    <submittedName>
        <fullName evidence="1">Uncharacterized protein</fullName>
    </submittedName>
</protein>